<dbReference type="KEGG" id="oxy:HCG48_20130"/>
<accession>A0A6H1U1A0</accession>
<protein>
    <submittedName>
        <fullName evidence="1">Uncharacterized protein</fullName>
    </submittedName>
</protein>
<evidence type="ECO:0000313" key="1">
    <source>
        <dbReference type="EMBL" id="QIZ72614.1"/>
    </source>
</evidence>
<dbReference type="RefSeq" id="WP_168570762.1">
    <property type="nucleotide sequence ID" value="NZ_CP051167.1"/>
</dbReference>
<dbReference type="AlphaFoldDB" id="A0A6H1U1A0"/>
<sequence>MISKSFVKGFNLPALVGATVGLLMPVLPAVALSPTSNVAETSNSAATEELLIAQGGCPRATTIEAFTTDTYYAYICEDGNGDYFYYGVNRSTGESVNVYGVTFTDSGYYMATTYDDYGNEYTYMVGASLEVYENGEQIWYESTY</sequence>
<gene>
    <name evidence="1" type="ORF">HCG48_20130</name>
</gene>
<evidence type="ECO:0000313" key="2">
    <source>
        <dbReference type="Proteomes" id="UP000500857"/>
    </source>
</evidence>
<name>A0A6H1U1A0_9CYAN</name>
<organism evidence="1 2">
    <name type="scientific">Oxynema aestuarii AP17</name>
    <dbReference type="NCBI Taxonomy" id="2064643"/>
    <lineage>
        <taxon>Bacteria</taxon>
        <taxon>Bacillati</taxon>
        <taxon>Cyanobacteriota</taxon>
        <taxon>Cyanophyceae</taxon>
        <taxon>Oscillatoriophycideae</taxon>
        <taxon>Oscillatoriales</taxon>
        <taxon>Oscillatoriaceae</taxon>
        <taxon>Oxynema</taxon>
        <taxon>Oxynema aestuarii</taxon>
    </lineage>
</organism>
<keyword evidence="2" id="KW-1185">Reference proteome</keyword>
<proteinExistence type="predicted"/>
<reference evidence="1 2" key="1">
    <citation type="submission" date="2020-04" db="EMBL/GenBank/DDBJ databases">
        <authorList>
            <person name="Basu S."/>
            <person name="Maruthanayagam V."/>
            <person name="Chakraborty S."/>
            <person name="Pramanik A."/>
            <person name="Mukherjee J."/>
            <person name="Brink B."/>
        </authorList>
    </citation>
    <scope>NUCLEOTIDE SEQUENCE [LARGE SCALE GENOMIC DNA]</scope>
    <source>
        <strain evidence="1 2">AP17</strain>
    </source>
</reference>
<dbReference type="Proteomes" id="UP000500857">
    <property type="component" value="Chromosome"/>
</dbReference>
<dbReference type="EMBL" id="CP051167">
    <property type="protein sequence ID" value="QIZ72614.1"/>
    <property type="molecule type" value="Genomic_DNA"/>
</dbReference>